<feature type="transmembrane region" description="Helical" evidence="1">
    <location>
        <begin position="12"/>
        <end position="30"/>
    </location>
</feature>
<dbReference type="Proteomes" id="UP000610960">
    <property type="component" value="Unassembled WGS sequence"/>
</dbReference>
<dbReference type="PANTHER" id="PTHR35864">
    <property type="entry name" value="ZINC METALLOPROTEASE MJ0611-RELATED"/>
    <property type="match status" value="1"/>
</dbReference>
<dbReference type="GO" id="GO:0006508">
    <property type="term" value="P:proteolysis"/>
    <property type="evidence" value="ECO:0007669"/>
    <property type="project" value="UniProtKB-KW"/>
</dbReference>
<feature type="transmembrane region" description="Helical" evidence="1">
    <location>
        <begin position="114"/>
        <end position="138"/>
    </location>
</feature>
<keyword evidence="2" id="KW-0645">Protease</keyword>
<dbReference type="EMBL" id="BMNL01000003">
    <property type="protein sequence ID" value="GGP21239.1"/>
    <property type="molecule type" value="Genomic_DNA"/>
</dbReference>
<feature type="transmembrane region" description="Helical" evidence="1">
    <location>
        <begin position="74"/>
        <end position="94"/>
    </location>
</feature>
<protein>
    <submittedName>
        <fullName evidence="2">Site-2 protease family protein</fullName>
    </submittedName>
</protein>
<keyword evidence="1" id="KW-0472">Membrane</keyword>
<evidence type="ECO:0000256" key="1">
    <source>
        <dbReference type="SAM" id="Phobius"/>
    </source>
</evidence>
<keyword evidence="1" id="KW-0812">Transmembrane</keyword>
<reference evidence="2" key="2">
    <citation type="submission" date="2020-09" db="EMBL/GenBank/DDBJ databases">
        <authorList>
            <person name="Sun Q."/>
            <person name="Ohkuma M."/>
        </authorList>
    </citation>
    <scope>NUCLEOTIDE SEQUENCE</scope>
    <source>
        <strain evidence="2">JCM 10088</strain>
    </source>
</reference>
<comment type="caution">
    <text evidence="2">The sequence shown here is derived from an EMBL/GenBank/DDBJ whole genome shotgun (WGS) entry which is preliminary data.</text>
</comment>
<reference evidence="2" key="1">
    <citation type="journal article" date="2014" name="Int. J. Syst. Evol. Microbiol.">
        <title>Complete genome sequence of Corynebacterium casei LMG S-19264T (=DSM 44701T), isolated from a smear-ripened cheese.</title>
        <authorList>
            <consortium name="US DOE Joint Genome Institute (JGI-PGF)"/>
            <person name="Walter F."/>
            <person name="Albersmeier A."/>
            <person name="Kalinowski J."/>
            <person name="Ruckert C."/>
        </authorList>
    </citation>
    <scope>NUCLEOTIDE SEQUENCE</scope>
    <source>
        <strain evidence="2">JCM 10088</strain>
    </source>
</reference>
<keyword evidence="2" id="KW-0378">Hydrolase</keyword>
<feature type="transmembrane region" description="Helical" evidence="1">
    <location>
        <begin position="145"/>
        <end position="164"/>
    </location>
</feature>
<keyword evidence="1" id="KW-1133">Transmembrane helix</keyword>
<organism evidence="2 3">
    <name type="scientific">Thermocladium modestius</name>
    <dbReference type="NCBI Taxonomy" id="62609"/>
    <lineage>
        <taxon>Archaea</taxon>
        <taxon>Thermoproteota</taxon>
        <taxon>Thermoprotei</taxon>
        <taxon>Thermoproteales</taxon>
        <taxon>Thermoproteaceae</taxon>
        <taxon>Thermocladium</taxon>
    </lineage>
</organism>
<dbReference type="GO" id="GO:0008233">
    <property type="term" value="F:peptidase activity"/>
    <property type="evidence" value="ECO:0007669"/>
    <property type="project" value="UniProtKB-KW"/>
</dbReference>
<evidence type="ECO:0000313" key="2">
    <source>
        <dbReference type="EMBL" id="GGP21239.1"/>
    </source>
</evidence>
<gene>
    <name evidence="2" type="ORF">GCM10007981_12240</name>
</gene>
<proteinExistence type="predicted"/>
<keyword evidence="3" id="KW-1185">Reference proteome</keyword>
<name>A0A830GVS5_9CREN</name>
<dbReference type="RefSeq" id="WP_188596557.1">
    <property type="nucleotide sequence ID" value="NZ_BMNL01000003.1"/>
</dbReference>
<accession>A0A830GVS5</accession>
<dbReference type="PANTHER" id="PTHR35864:SF1">
    <property type="entry name" value="ZINC METALLOPROTEASE YWHC-RELATED"/>
    <property type="match status" value="1"/>
</dbReference>
<feature type="transmembrane region" description="Helical" evidence="1">
    <location>
        <begin position="176"/>
        <end position="194"/>
    </location>
</feature>
<evidence type="ECO:0000313" key="3">
    <source>
        <dbReference type="Proteomes" id="UP000610960"/>
    </source>
</evidence>
<dbReference type="InterPro" id="IPR052348">
    <property type="entry name" value="Metallopeptidase_M50B"/>
</dbReference>
<feature type="transmembrane region" description="Helical" evidence="1">
    <location>
        <begin position="36"/>
        <end position="53"/>
    </location>
</feature>
<dbReference type="AlphaFoldDB" id="A0A830GVS5"/>
<dbReference type="OrthoDB" id="86131at2157"/>
<sequence>MRRINSTCPGEVRQMAISLAVTYGAFMVVFYELYPIYVSAISVFIAVASGFMGHELMHRYVARSLGYIACYRMWTLGLVMLALTAVVRIPMGMAGAVQIGYRTRSDQPSRRASALISAAGPLSNIAFALTFFSLYEYVWHSPITYIPYAVNAWFGLMNMIPIPPLDGFKVIHEREYGLWTVAMISAILLSIPYLESII</sequence>